<evidence type="ECO:0000256" key="4">
    <source>
        <dbReference type="ARBA" id="ARBA00023163"/>
    </source>
</evidence>
<keyword evidence="2" id="KW-0805">Transcription regulation</keyword>
<dbReference type="InterPro" id="IPR044800">
    <property type="entry name" value="LEC2-like"/>
</dbReference>
<comment type="subcellular location">
    <subcellularLocation>
        <location evidence="1">Nucleus</location>
    </subcellularLocation>
</comment>
<sequence length="123" mass="14092">MFTTEELCYLRKKLSFVSPVPRLDSRLGISIPMEDMCISCVWDFKFRFWQNDRSKMYVLENTGEFVRTNELQEGDFVFIYADTISGKYLIRGVKEVQPSRPPVTTNLSASSSAAASFLPVTDE</sequence>
<dbReference type="GO" id="GO:0005634">
    <property type="term" value="C:nucleus"/>
    <property type="evidence" value="ECO:0007669"/>
    <property type="project" value="UniProtKB-SubCell"/>
</dbReference>
<evidence type="ECO:0000256" key="6">
    <source>
        <dbReference type="SAM" id="MobiDB-lite"/>
    </source>
</evidence>
<evidence type="ECO:0000313" key="8">
    <source>
        <dbReference type="Proteomes" id="UP001152523"/>
    </source>
</evidence>
<dbReference type="PANTHER" id="PTHR31140">
    <property type="entry name" value="B3 DOMAIN-CONTAINING TRANSCRIPTION FACTOR ABI3"/>
    <property type="match status" value="1"/>
</dbReference>
<dbReference type="SUPFAM" id="SSF101936">
    <property type="entry name" value="DNA-binding pseudobarrel domain"/>
    <property type="match status" value="1"/>
</dbReference>
<keyword evidence="5" id="KW-0539">Nucleus</keyword>
<name>A0AAV0FTH6_9ASTE</name>
<organism evidence="7 8">
    <name type="scientific">Cuscuta epithymum</name>
    <dbReference type="NCBI Taxonomy" id="186058"/>
    <lineage>
        <taxon>Eukaryota</taxon>
        <taxon>Viridiplantae</taxon>
        <taxon>Streptophyta</taxon>
        <taxon>Embryophyta</taxon>
        <taxon>Tracheophyta</taxon>
        <taxon>Spermatophyta</taxon>
        <taxon>Magnoliopsida</taxon>
        <taxon>eudicotyledons</taxon>
        <taxon>Gunneridae</taxon>
        <taxon>Pentapetalae</taxon>
        <taxon>asterids</taxon>
        <taxon>lamiids</taxon>
        <taxon>Solanales</taxon>
        <taxon>Convolvulaceae</taxon>
        <taxon>Cuscuteae</taxon>
        <taxon>Cuscuta</taxon>
        <taxon>Cuscuta subgen. Cuscuta</taxon>
    </lineage>
</organism>
<evidence type="ECO:0008006" key="9">
    <source>
        <dbReference type="Google" id="ProtNLM"/>
    </source>
</evidence>
<accession>A0AAV0FTH6</accession>
<protein>
    <recommendedName>
        <fullName evidence="9">TF-B3 domain-containing protein</fullName>
    </recommendedName>
</protein>
<comment type="caution">
    <text evidence="7">The sequence shown here is derived from an EMBL/GenBank/DDBJ whole genome shotgun (WGS) entry which is preliminary data.</text>
</comment>
<evidence type="ECO:0000313" key="7">
    <source>
        <dbReference type="EMBL" id="CAH9138767.1"/>
    </source>
</evidence>
<feature type="region of interest" description="Disordered" evidence="6">
    <location>
        <begin position="98"/>
        <end position="123"/>
    </location>
</feature>
<dbReference type="Proteomes" id="UP001152523">
    <property type="component" value="Unassembled WGS sequence"/>
</dbReference>
<gene>
    <name evidence="7" type="ORF">CEPIT_LOCUS37068</name>
</gene>
<keyword evidence="3" id="KW-0238">DNA-binding</keyword>
<keyword evidence="4" id="KW-0804">Transcription</keyword>
<dbReference type="GO" id="GO:0003700">
    <property type="term" value="F:DNA-binding transcription factor activity"/>
    <property type="evidence" value="ECO:0007669"/>
    <property type="project" value="InterPro"/>
</dbReference>
<evidence type="ECO:0000256" key="2">
    <source>
        <dbReference type="ARBA" id="ARBA00023015"/>
    </source>
</evidence>
<evidence type="ECO:0000256" key="3">
    <source>
        <dbReference type="ARBA" id="ARBA00023125"/>
    </source>
</evidence>
<keyword evidence="8" id="KW-1185">Reference proteome</keyword>
<evidence type="ECO:0000256" key="1">
    <source>
        <dbReference type="ARBA" id="ARBA00004123"/>
    </source>
</evidence>
<reference evidence="7" key="1">
    <citation type="submission" date="2022-07" db="EMBL/GenBank/DDBJ databases">
        <authorList>
            <person name="Macas J."/>
            <person name="Novak P."/>
            <person name="Neumann P."/>
        </authorList>
    </citation>
    <scope>NUCLEOTIDE SEQUENCE</scope>
</reference>
<evidence type="ECO:0000256" key="5">
    <source>
        <dbReference type="ARBA" id="ARBA00023242"/>
    </source>
</evidence>
<proteinExistence type="predicted"/>
<dbReference type="PANTHER" id="PTHR31140:SF81">
    <property type="entry name" value="B3 DOMAIN-CONTAINING TRANSCRIPTION FACTOR ABI3"/>
    <property type="match status" value="1"/>
</dbReference>
<dbReference type="GO" id="GO:0003677">
    <property type="term" value="F:DNA binding"/>
    <property type="evidence" value="ECO:0007669"/>
    <property type="project" value="UniProtKB-KW"/>
</dbReference>
<dbReference type="AlphaFoldDB" id="A0AAV0FTH6"/>
<dbReference type="EMBL" id="CAMAPF010001011">
    <property type="protein sequence ID" value="CAH9138767.1"/>
    <property type="molecule type" value="Genomic_DNA"/>
</dbReference>
<dbReference type="InterPro" id="IPR015300">
    <property type="entry name" value="DNA-bd_pseudobarrel_sf"/>
</dbReference>
<dbReference type="Gene3D" id="2.40.330.10">
    <property type="entry name" value="DNA-binding pseudobarrel domain"/>
    <property type="match status" value="1"/>
</dbReference>